<reference evidence="3" key="1">
    <citation type="submission" date="2025-08" db="UniProtKB">
        <authorList>
            <consortium name="RefSeq"/>
        </authorList>
    </citation>
    <scope>IDENTIFICATION</scope>
</reference>
<dbReference type="PANTHER" id="PTHR37736:SF1">
    <property type="entry name" value="GLYCINE-RICH PROTEIN"/>
    <property type="match status" value="1"/>
</dbReference>
<protein>
    <submittedName>
        <fullName evidence="3">Uncharacterized protein LOC105046420</fullName>
    </submittedName>
</protein>
<accession>A0A6I9RHF3</accession>
<feature type="compositionally biased region" description="Low complexity" evidence="1">
    <location>
        <begin position="398"/>
        <end position="417"/>
    </location>
</feature>
<evidence type="ECO:0000256" key="1">
    <source>
        <dbReference type="SAM" id="MobiDB-lite"/>
    </source>
</evidence>
<sequence>MASGLVAAGAAEVADGPVLSLISKRLRALRKKHNRILQTEESLAQGKPLNKEQEELLRSKPAVTALIDELEKLRSPLAAALHEELSRCPSPPPQDPSPTPPPPPPLAVAAESNGKAIEDLLALLYFGCLFDIRPQSEFTGMMLTRTHERDCCLTYDYVTDDATDLLGERDLDAISVLGSLVTSRPTYSGVSHKNALQECVQHAKFWLQKSDQPIHSGVSVTYAGLREKLNKIMASDYFTTTPEMKAPVDVAAAVGKYSTTSQVQISETTSPSAQTEGSPTHHQHKEDEQQDFQATEVHPNHQSTPVDEPSKMDEADVLNPSGDIGSAPQEQQKLESDVEEQNQGDPEPKDQQYVPRRVYPNQRGGSRGGGGGGGVGGRRGYPNGRGGRGRGGGGGYQNGRSQYYEPGYYPRNYYNSRGRGGRTGGSSMYNSHGGGPHGGHVPANVELGAST</sequence>
<gene>
    <name evidence="3" type="primary">LOC105046420</name>
</gene>
<dbReference type="RefSeq" id="XP_010923301.1">
    <property type="nucleotide sequence ID" value="XM_010924999.3"/>
</dbReference>
<feature type="compositionally biased region" description="Polar residues" evidence="1">
    <location>
        <begin position="260"/>
        <end position="280"/>
    </location>
</feature>
<dbReference type="PANTHER" id="PTHR37736">
    <property type="entry name" value="GLYCINE-RICH PROTEIN"/>
    <property type="match status" value="1"/>
</dbReference>
<evidence type="ECO:0000313" key="2">
    <source>
        <dbReference type="Proteomes" id="UP000504607"/>
    </source>
</evidence>
<feature type="compositionally biased region" description="Gly residues" evidence="1">
    <location>
        <begin position="365"/>
        <end position="397"/>
    </location>
</feature>
<feature type="region of interest" description="Disordered" evidence="1">
    <location>
        <begin position="83"/>
        <end position="105"/>
    </location>
</feature>
<feature type="region of interest" description="Disordered" evidence="1">
    <location>
        <begin position="260"/>
        <end position="451"/>
    </location>
</feature>
<name>A0A6I9RHF3_ELAGV</name>
<dbReference type="OrthoDB" id="69150at2759"/>
<feature type="compositionally biased region" description="Pro residues" evidence="1">
    <location>
        <begin position="89"/>
        <end position="105"/>
    </location>
</feature>
<dbReference type="AlphaFoldDB" id="A0A6I9RHF3"/>
<organism evidence="2 3">
    <name type="scientific">Elaeis guineensis var. tenera</name>
    <name type="common">Oil palm</name>
    <dbReference type="NCBI Taxonomy" id="51953"/>
    <lineage>
        <taxon>Eukaryota</taxon>
        <taxon>Viridiplantae</taxon>
        <taxon>Streptophyta</taxon>
        <taxon>Embryophyta</taxon>
        <taxon>Tracheophyta</taxon>
        <taxon>Spermatophyta</taxon>
        <taxon>Magnoliopsida</taxon>
        <taxon>Liliopsida</taxon>
        <taxon>Arecaceae</taxon>
        <taxon>Arecoideae</taxon>
        <taxon>Cocoseae</taxon>
        <taxon>Elaeidinae</taxon>
        <taxon>Elaeis</taxon>
    </lineage>
</organism>
<evidence type="ECO:0000313" key="3">
    <source>
        <dbReference type="RefSeq" id="XP_010923301.1"/>
    </source>
</evidence>
<keyword evidence="2" id="KW-1185">Reference proteome</keyword>
<dbReference type="Proteomes" id="UP000504607">
    <property type="component" value="Chromosome 6"/>
</dbReference>
<proteinExistence type="predicted"/>
<dbReference type="InParanoid" id="A0A6I9RHF3"/>
<dbReference type="FunCoup" id="A0A6I9RHF3">
    <property type="interactions" value="1992"/>
</dbReference>